<evidence type="ECO:0000256" key="2">
    <source>
        <dbReference type="PIRNR" id="PIRNR006221"/>
    </source>
</evidence>
<feature type="domain" description="Protein kinase" evidence="3">
    <location>
        <begin position="26"/>
        <end position="295"/>
    </location>
</feature>
<gene>
    <name evidence="4" type="ORF">GO621_04415</name>
</gene>
<dbReference type="EMBL" id="WPIK01000003">
    <property type="protein sequence ID" value="MVN20775.1"/>
    <property type="molecule type" value="Genomic_DNA"/>
</dbReference>
<dbReference type="PIRSF" id="PIRSF006221">
    <property type="entry name" value="Ketosamine-3-kinase"/>
    <property type="match status" value="1"/>
</dbReference>
<comment type="caution">
    <text evidence="4">The sequence shown here is derived from an EMBL/GenBank/DDBJ whole genome shotgun (WGS) entry which is preliminary data.</text>
</comment>
<dbReference type="Gene3D" id="3.30.200.20">
    <property type="entry name" value="Phosphorylase Kinase, domain 1"/>
    <property type="match status" value="1"/>
</dbReference>
<dbReference type="GO" id="GO:0004672">
    <property type="term" value="F:protein kinase activity"/>
    <property type="evidence" value="ECO:0007669"/>
    <property type="project" value="InterPro"/>
</dbReference>
<dbReference type="Gene3D" id="3.90.1200.10">
    <property type="match status" value="1"/>
</dbReference>
<dbReference type="SUPFAM" id="SSF56112">
    <property type="entry name" value="Protein kinase-like (PK-like)"/>
    <property type="match status" value="1"/>
</dbReference>
<dbReference type="PANTHER" id="PTHR12149:SF8">
    <property type="entry name" value="PROTEIN-RIBULOSAMINE 3-KINASE"/>
    <property type="match status" value="1"/>
</dbReference>
<keyword evidence="5" id="KW-1185">Reference proteome</keyword>
<dbReference type="InterPro" id="IPR000719">
    <property type="entry name" value="Prot_kinase_dom"/>
</dbReference>
<sequence>MKNFTAAFKGELESILHQKSGGKSSIHEIIEVPGGSINEVYRLQTAAGFFILKLNNAQHYPQLFEREAAGLAAIRQTQTVAVPEVIAAGHLGYNSFLLMEYVETGSKTPAAMQKLGLQLAQMHQNTAPHFGFEKDNYMGSLPQSNQKHTTWKSFFIEERLKPMVKLAFDASFIDQKLVSDFEKLYEKLGELFEEEKPSLIHGDLWGGNYLISSEGKPYLIDPAVSFGFREFDLAMTHLFGGFNTDFYQAYQEAFPLQKGWQQRVDLWNLYPLLLHLNLFGTGYLGQVRSGLKNFI</sequence>
<keyword evidence="2 4" id="KW-0808">Transferase</keyword>
<dbReference type="AlphaFoldDB" id="A0A7K1STY6"/>
<evidence type="ECO:0000256" key="1">
    <source>
        <dbReference type="ARBA" id="ARBA00009460"/>
    </source>
</evidence>
<dbReference type="PANTHER" id="PTHR12149">
    <property type="entry name" value="FRUCTOSAMINE 3 KINASE-RELATED PROTEIN"/>
    <property type="match status" value="1"/>
</dbReference>
<keyword evidence="2" id="KW-0418">Kinase</keyword>
<dbReference type="Proteomes" id="UP000462014">
    <property type="component" value="Unassembled WGS sequence"/>
</dbReference>
<name>A0A7K1STY6_9SPHI</name>
<dbReference type="GO" id="GO:0005524">
    <property type="term" value="F:ATP binding"/>
    <property type="evidence" value="ECO:0007669"/>
    <property type="project" value="InterPro"/>
</dbReference>
<dbReference type="Pfam" id="PF03881">
    <property type="entry name" value="Fructosamin_kin"/>
    <property type="match status" value="1"/>
</dbReference>
<dbReference type="PROSITE" id="PS50011">
    <property type="entry name" value="PROTEIN_KINASE_DOM"/>
    <property type="match status" value="1"/>
</dbReference>
<comment type="similarity">
    <text evidence="1 2">Belongs to the fructosamine kinase family.</text>
</comment>
<organism evidence="4 5">
    <name type="scientific">Mucilaginibacter arboris</name>
    <dbReference type="NCBI Taxonomy" id="2682090"/>
    <lineage>
        <taxon>Bacteria</taxon>
        <taxon>Pseudomonadati</taxon>
        <taxon>Bacteroidota</taxon>
        <taxon>Sphingobacteriia</taxon>
        <taxon>Sphingobacteriales</taxon>
        <taxon>Sphingobacteriaceae</taxon>
        <taxon>Mucilaginibacter</taxon>
    </lineage>
</organism>
<evidence type="ECO:0000259" key="3">
    <source>
        <dbReference type="PROSITE" id="PS50011"/>
    </source>
</evidence>
<protein>
    <submittedName>
        <fullName evidence="4">Phosphotransferase</fullName>
    </submittedName>
</protein>
<dbReference type="InterPro" id="IPR016477">
    <property type="entry name" value="Fructo-/Ketosamine-3-kinase"/>
</dbReference>
<reference evidence="4 5" key="1">
    <citation type="submission" date="2019-12" db="EMBL/GenBank/DDBJ databases">
        <title>Mucilaginibacter sp. HMF7410 genome sequencing and assembly.</title>
        <authorList>
            <person name="Kang H."/>
            <person name="Cha I."/>
            <person name="Kim H."/>
            <person name="Joh K."/>
        </authorList>
    </citation>
    <scope>NUCLEOTIDE SEQUENCE [LARGE SCALE GENOMIC DNA]</scope>
    <source>
        <strain evidence="4 5">HMF7410</strain>
    </source>
</reference>
<accession>A0A7K1STY6</accession>
<dbReference type="InterPro" id="IPR011009">
    <property type="entry name" value="Kinase-like_dom_sf"/>
</dbReference>
<evidence type="ECO:0000313" key="5">
    <source>
        <dbReference type="Proteomes" id="UP000462014"/>
    </source>
</evidence>
<dbReference type="RefSeq" id="WP_157564555.1">
    <property type="nucleotide sequence ID" value="NZ_WPIK01000003.1"/>
</dbReference>
<evidence type="ECO:0000313" key="4">
    <source>
        <dbReference type="EMBL" id="MVN20775.1"/>
    </source>
</evidence>
<proteinExistence type="inferred from homology"/>